<evidence type="ECO:0000313" key="1">
    <source>
        <dbReference type="EMBL" id="GAA2121415.1"/>
    </source>
</evidence>
<organism evidence="1 2">
    <name type="scientific">Nocardioides bigeumensis</name>
    <dbReference type="NCBI Taxonomy" id="433657"/>
    <lineage>
        <taxon>Bacteria</taxon>
        <taxon>Bacillati</taxon>
        <taxon>Actinomycetota</taxon>
        <taxon>Actinomycetes</taxon>
        <taxon>Propionibacteriales</taxon>
        <taxon>Nocardioidaceae</taxon>
        <taxon>Nocardioides</taxon>
    </lineage>
</organism>
<evidence type="ECO:0008006" key="3">
    <source>
        <dbReference type="Google" id="ProtNLM"/>
    </source>
</evidence>
<proteinExistence type="predicted"/>
<keyword evidence="2" id="KW-1185">Reference proteome</keyword>
<reference evidence="2" key="1">
    <citation type="journal article" date="2019" name="Int. J. Syst. Evol. Microbiol.">
        <title>The Global Catalogue of Microorganisms (GCM) 10K type strain sequencing project: providing services to taxonomists for standard genome sequencing and annotation.</title>
        <authorList>
            <consortium name="The Broad Institute Genomics Platform"/>
            <consortium name="The Broad Institute Genome Sequencing Center for Infectious Disease"/>
            <person name="Wu L."/>
            <person name="Ma J."/>
        </authorList>
    </citation>
    <scope>NUCLEOTIDE SEQUENCE [LARGE SCALE GENOMIC DNA]</scope>
    <source>
        <strain evidence="2">JCM 16021</strain>
    </source>
</reference>
<gene>
    <name evidence="1" type="ORF">GCM10009843_15620</name>
</gene>
<evidence type="ECO:0000313" key="2">
    <source>
        <dbReference type="Proteomes" id="UP001500575"/>
    </source>
</evidence>
<protein>
    <recommendedName>
        <fullName evidence="3">Phosphodiesterase</fullName>
    </recommendedName>
</protein>
<name>A0ABP5JQS9_9ACTN</name>
<comment type="caution">
    <text evidence="1">The sequence shown here is derived from an EMBL/GenBank/DDBJ whole genome shotgun (WGS) entry which is preliminary data.</text>
</comment>
<dbReference type="RefSeq" id="WP_344303120.1">
    <property type="nucleotide sequence ID" value="NZ_BAAAQQ010000007.1"/>
</dbReference>
<dbReference type="Proteomes" id="UP001500575">
    <property type="component" value="Unassembled WGS sequence"/>
</dbReference>
<sequence length="174" mass="18848">MRSATLTRYGGGSSGVPWLDEAGQDQVLVRRSRAAGLPPWLPDVHGLALGVPLPGARGDLLLASTGLGRLTRFTLTAARRAEQRPMTTLLPYRTASGPLLVGARSDGPDRHRLGWARGTGPWTEWADLVIHEGSGDADVVFDPVLQPLPGLAHYTWVNRLRAPAYRASRSRRES</sequence>
<accession>A0ABP5JQS9</accession>
<dbReference type="EMBL" id="BAAAQQ010000007">
    <property type="protein sequence ID" value="GAA2121415.1"/>
    <property type="molecule type" value="Genomic_DNA"/>
</dbReference>